<dbReference type="EMBL" id="JAAAIL010004094">
    <property type="protein sequence ID" value="KAG0248407.1"/>
    <property type="molecule type" value="Genomic_DNA"/>
</dbReference>
<reference evidence="1" key="1">
    <citation type="journal article" date="2020" name="Fungal Divers.">
        <title>Resolving the Mortierellaceae phylogeny through synthesis of multi-gene phylogenetics and phylogenomics.</title>
        <authorList>
            <person name="Vandepol N."/>
            <person name="Liber J."/>
            <person name="Desiro A."/>
            <person name="Na H."/>
            <person name="Kennedy M."/>
            <person name="Barry K."/>
            <person name="Grigoriev I.V."/>
            <person name="Miller A.N."/>
            <person name="O'Donnell K."/>
            <person name="Stajich J.E."/>
            <person name="Bonito G."/>
        </authorList>
    </citation>
    <scope>NUCLEOTIDE SEQUENCE</scope>
    <source>
        <strain evidence="1">NRRL 28262</strain>
    </source>
</reference>
<evidence type="ECO:0000313" key="1">
    <source>
        <dbReference type="EMBL" id="KAG0248407.1"/>
    </source>
</evidence>
<dbReference type="AlphaFoldDB" id="A0AAD4H068"/>
<name>A0AAD4H068_9FUNG</name>
<accession>A0AAD4H068</accession>
<protein>
    <submittedName>
        <fullName evidence="1">Uncharacterized protein</fullName>
    </submittedName>
</protein>
<sequence>MGSLAGVMLPQFGYQALQGYVNRLIAYSKAAASARDRVVPYSQVPPEFPINNQASSRYAINSFIRTDGLQLQVLA</sequence>
<proteinExistence type="predicted"/>
<keyword evidence="2" id="KW-1185">Reference proteome</keyword>
<dbReference type="Proteomes" id="UP001194580">
    <property type="component" value="Unassembled WGS sequence"/>
</dbReference>
<organism evidence="1 2">
    <name type="scientific">Linnemannia exigua</name>
    <dbReference type="NCBI Taxonomy" id="604196"/>
    <lineage>
        <taxon>Eukaryota</taxon>
        <taxon>Fungi</taxon>
        <taxon>Fungi incertae sedis</taxon>
        <taxon>Mucoromycota</taxon>
        <taxon>Mortierellomycotina</taxon>
        <taxon>Mortierellomycetes</taxon>
        <taxon>Mortierellales</taxon>
        <taxon>Mortierellaceae</taxon>
        <taxon>Linnemannia</taxon>
    </lineage>
</organism>
<evidence type="ECO:0000313" key="2">
    <source>
        <dbReference type="Proteomes" id="UP001194580"/>
    </source>
</evidence>
<gene>
    <name evidence="1" type="ORF">BGZ95_008066</name>
</gene>
<comment type="caution">
    <text evidence="1">The sequence shown here is derived from an EMBL/GenBank/DDBJ whole genome shotgun (WGS) entry which is preliminary data.</text>
</comment>